<feature type="short sequence motif" description="YXXL motif; contains endocytosis signal" evidence="32">
    <location>
        <begin position="714"/>
        <end position="717"/>
    </location>
</feature>
<keyword evidence="19 32" id="KW-1043">Host membrane</keyword>
<dbReference type="GO" id="GO:0044175">
    <property type="term" value="C:host cell endosome membrane"/>
    <property type="evidence" value="ECO:0007669"/>
    <property type="project" value="UniProtKB-SubCell"/>
</dbReference>
<feature type="domain" description="Human immunodeficiency virus 1 envelope glycoprotein Gp120" evidence="34">
    <location>
        <begin position="137"/>
        <end position="513"/>
    </location>
</feature>
<feature type="lipid moiety-binding region" description="S-palmitoyl cysteine; by host" evidence="32">
    <location>
        <position position="846"/>
    </location>
</feature>
<evidence type="ECO:0000256" key="18">
    <source>
        <dbReference type="ARBA" id="ARBA00022844"/>
    </source>
</evidence>
<dbReference type="Gene3D" id="2.170.40.20">
    <property type="entry name" value="Human immunodeficiency virus 1, Gp160, envelope glycoprotein"/>
    <property type="match status" value="2"/>
</dbReference>
<comment type="subcellular location">
    <molecule>Surface protein gp120</molecule>
    <subcellularLocation>
        <location evidence="32">Virion membrane</location>
        <topology evidence="32">Peripheral membrane protein</topology>
    </subcellularLocation>
    <subcellularLocation>
        <location evidence="32">Host cell membrane</location>
        <topology evidence="32">Peripheral membrane protein</topology>
    </subcellularLocation>
    <subcellularLocation>
        <location evidence="32">Host endosome membrane</location>
        <topology evidence="32">Single-pass type I membrane protein</topology>
    </subcellularLocation>
    <text evidence="32">The surface protein is not anchored to the viral envelope, but associates with the extravirion surface through its binding to TM. It is probably concentrated at the site of budding and incorporated into the virions possibly by contacts between the cytoplasmic tail of Env and the N-terminus of Gag.</text>
</comment>
<evidence type="ECO:0000256" key="31">
    <source>
        <dbReference type="ARBA" id="ARBA00023296"/>
    </source>
</evidence>
<evidence type="ECO:0000256" key="21">
    <source>
        <dbReference type="ARBA" id="ARBA00022890"/>
    </source>
</evidence>
<dbReference type="GO" id="GO:0052031">
    <property type="term" value="P:symbiont-mediated perturbation of host defense response"/>
    <property type="evidence" value="ECO:0007669"/>
    <property type="project" value="UniProtKB-UniRule"/>
</dbReference>
<keyword evidence="27 32" id="KW-1015">Disulfide bond</keyword>
<keyword evidence="10 32" id="KW-1165">Clathrin-mediated endocytosis of virus by host</keyword>
<dbReference type="HAMAP" id="MF_04083">
    <property type="entry name" value="HIV_ENV"/>
    <property type="match status" value="1"/>
</dbReference>
<feature type="transmembrane region" description="Helical" evidence="33">
    <location>
        <begin position="680"/>
        <end position="707"/>
    </location>
</feature>
<feature type="disulfide bond" evidence="32">
    <location>
        <begin position="600"/>
        <end position="606"/>
    </location>
</feature>
<keyword evidence="28 32" id="KW-0325">Glycoprotein</keyword>
<dbReference type="GO" id="GO:0019082">
    <property type="term" value="P:viral protein processing"/>
    <property type="evidence" value="ECO:0007669"/>
    <property type="project" value="UniProtKB-UniRule"/>
</dbReference>
<feature type="disulfide bond" evidence="32">
    <location>
        <begin position="233"/>
        <end position="244"/>
    </location>
</feature>
<feature type="short sequence motif" description="Di-leucine internalization motif" evidence="32">
    <location>
        <begin position="864"/>
        <end position="865"/>
    </location>
</feature>
<feature type="region of interest" description="Immunosuppression" evidence="32">
    <location>
        <begin position="576"/>
        <end position="594"/>
    </location>
</feature>
<dbReference type="SUPFAM" id="SSF56502">
    <property type="entry name" value="gp120 core"/>
    <property type="match status" value="2"/>
</dbReference>
<dbReference type="GO" id="GO:0019062">
    <property type="term" value="P:virion attachment to host cell"/>
    <property type="evidence" value="ECO:0007669"/>
    <property type="project" value="UniProtKB-UniRule"/>
</dbReference>
<feature type="lipid moiety-binding region" description="S-palmitoyl cysteine; by host" evidence="32">
    <location>
        <position position="766"/>
    </location>
</feature>
<keyword evidence="17 32" id="KW-1161">Viral attachment to host cell</keyword>
<dbReference type="EMBL" id="KX217893">
    <property type="protein sequence ID" value="ARM51365.1"/>
    <property type="molecule type" value="Genomic_RNA"/>
</dbReference>
<keyword evidence="29 32" id="KW-0899">Viral immunoevasion</keyword>
<evidence type="ECO:0000256" key="29">
    <source>
        <dbReference type="ARBA" id="ARBA00023280"/>
    </source>
</evidence>
<keyword evidence="26 32" id="KW-0564">Palmitate</keyword>
<dbReference type="GO" id="GO:0019031">
    <property type="term" value="C:viral envelope"/>
    <property type="evidence" value="ECO:0007669"/>
    <property type="project" value="UniProtKB-KW"/>
</dbReference>
<keyword evidence="16 32" id="KW-0732">Signal</keyword>
<feature type="chain" id="PRO_5023501076" description="Transmembrane protein gp41" evidence="32">
    <location>
        <begin position="514"/>
        <end position="865"/>
    </location>
</feature>
<evidence type="ECO:0000256" key="20">
    <source>
        <dbReference type="ARBA" id="ARBA00022879"/>
    </source>
</evidence>
<feature type="region of interest" description="CD4-binding loop" evidence="32">
    <location>
        <begin position="367"/>
        <end position="377"/>
    </location>
</feature>
<evidence type="ECO:0000256" key="19">
    <source>
        <dbReference type="ARBA" id="ARBA00022870"/>
    </source>
</evidence>
<dbReference type="GO" id="GO:1903908">
    <property type="term" value="P:positive regulation of plasma membrane raft polarization"/>
    <property type="evidence" value="ECO:0007669"/>
    <property type="project" value="UniProtKB-UniRule"/>
</dbReference>
<sequence>MRVTGILKNCPLWWIWGILGFWMLMNCNGEGNLWVTVYYGVPVWKEAKTTLFCASDAKAYKKEVHNVWATHACVPTDPSPQELFLKNVTENFNMWKNDMVDQMHEDIISLWDQSLKPCVKLTPLCVTLICSNAIVKNSTTEKMSNVTVNNITIEEMKNCSFNTTTEIRDKIKKERALFYRPDIVPLNDETNNTSKYRLINCNTSAVTQACPKVTFEPIPIHYCAPAGYAILKCNDETFNGTGPCSNVSTVQCTHGIRPVVSTQLLLNGSLAEKEIVIRSENLTNNAKIIIVHLHAPVEIVCTRPYNNTRKSVRIGPGQTFYATGDIIGDPRQAHCNISKEIWNKTLQEVGKELQKHFPNKTIRYNQSAGGDMEITTHSFNCGGEFFYCNTSNLFNSTYNDTYISPNSTNSTSIITLQCRIKQIINMWQGVGRAMYAPPIAGNITCKSNITGLLLTRDGGINNVSNETETFRPAGGDMRDNWRSELYKYKVVEVQPLGIAPTGAKRRVVEREKRAVGLGALFLGFLGAAGSTMGAASITLTVQARQLLSGIVQQQSNLLRAIEAQQHMLQLTVWGIKQLQARVLALERYLKDQQLLGIWGCSGKLICTTNVPWNTSWSNKSETDIWNNMTWMQWEREISNYTGTIYKLLEDSQNQQERNEKDLLALDSWNSLWSWFNITKWLWYIKIFIMIVGGLIGLRIVFAVLSIVNRVRQGYSPLSLQTLTPNPREPDRLRRIEEEGGEQDRDKSIRLVNGFLPIVWDDLRSLCLFSYHRLRDFLLLAARVVELLGRSSLRGLQRGWEVLKYLGSLVQYWGLELKKSAISLFDTLAVAVAEGTDRIIELIQGFCRAIRNIPRRIRQGFEASLL</sequence>
<keyword evidence="12 32" id="KW-1162">Viral penetration into host cytoplasm</keyword>
<dbReference type="GO" id="GO:0020002">
    <property type="term" value="C:host cell plasma membrane"/>
    <property type="evidence" value="ECO:0007669"/>
    <property type="project" value="UniProtKB-SubCell"/>
</dbReference>
<keyword evidence="11 32" id="KW-0945">Host-virus interaction</keyword>
<keyword evidence="13 32" id="KW-0165">Cleavage on pair of basic residues</keyword>
<protein>
    <recommendedName>
        <fullName evidence="32">Envelope glycoprotein gp160</fullName>
    </recommendedName>
    <alternativeName>
        <fullName evidence="32">Env polyprotein</fullName>
    </alternativeName>
    <component>
        <recommendedName>
            <fullName evidence="32">Surface protein gp120</fullName>
            <shortName evidence="32">SU</shortName>
        </recommendedName>
        <alternativeName>
            <fullName evidence="32">Glycoprotein 120</fullName>
            <shortName evidence="32">gp120</shortName>
        </alternativeName>
    </component>
    <component>
        <recommendedName>
            <fullName evidence="32">Transmembrane protein gp41</fullName>
            <shortName evidence="32">TM</shortName>
        </recommendedName>
        <alternativeName>
            <fullName evidence="32">Glycoprotein 41</fullName>
            <shortName evidence="32">gp41</shortName>
        </alternativeName>
    </component>
</protein>
<dbReference type="GO" id="GO:0016020">
    <property type="term" value="C:membrane"/>
    <property type="evidence" value="ECO:0007669"/>
    <property type="project" value="UniProtKB-UniRule"/>
</dbReference>
<evidence type="ECO:0000256" key="33">
    <source>
        <dbReference type="RuleBase" id="RU363095"/>
    </source>
</evidence>
<dbReference type="Pfam" id="PF00517">
    <property type="entry name" value="GP41"/>
    <property type="match status" value="1"/>
</dbReference>
<dbReference type="Pfam" id="PF00516">
    <property type="entry name" value="GP120"/>
    <property type="match status" value="1"/>
</dbReference>
<dbReference type="InterPro" id="IPR037527">
    <property type="entry name" value="Gp160"/>
</dbReference>
<evidence type="ECO:0000256" key="7">
    <source>
        <dbReference type="ARBA" id="ARBA00022506"/>
    </source>
</evidence>
<evidence type="ECO:0000259" key="34">
    <source>
        <dbReference type="Pfam" id="PF00516"/>
    </source>
</evidence>
<feature type="coiled-coil region" evidence="32">
    <location>
        <begin position="635"/>
        <end position="669"/>
    </location>
</feature>
<comment type="function">
    <text evidence="32">Envelope glycoprotein gp160: Oligomerizes in the host endoplasmic reticulum into predominantly trimers. In a second time, gp160 transits in the host Golgi, where glycosylation is completed. The precursor is then proteolytically cleaved in the trans-Golgi and thereby activated by cellular furin or furin-like proteases to produce gp120 and gp41.</text>
</comment>
<comment type="PTM">
    <text evidence="32">Palmitoylation of the transmembrane protein and of Env polyprotein (prior to its proteolytic cleavage) is essential for their association with host cell membrane lipid rafts. Palmitoylation is therefore required for envelope trafficking to classical lipid rafts, but not for viral replication.</text>
</comment>
<evidence type="ECO:0000256" key="13">
    <source>
        <dbReference type="ARBA" id="ARBA00022685"/>
    </source>
</evidence>
<dbReference type="InterPro" id="IPR036377">
    <property type="entry name" value="Gp120_core_sf"/>
</dbReference>
<reference evidence="36" key="1">
    <citation type="submission" date="2016-05" db="EMBL/GenBank/DDBJ databases">
        <title>Staged Induction of HIV-1 Glycan-Dependent Broadly Neutralizing Antibodies.</title>
        <authorList>
            <person name="Bonsignori M."/>
            <person name="Kreider E.F."/>
            <person name="Fera D."/>
            <person name="Meyerhoff R.R."/>
            <person name="Bradley T."/>
            <person name="Wiehe K."/>
            <person name="Alam S.M."/>
            <person name="Hwang K.-K."/>
            <person name="Saunders K.O."/>
            <person name="Xia S.-M."/>
            <person name="Zhang R."/>
            <person name="Gladden M."/>
            <person name="Monroe A."/>
            <person name="Pier B.W."/>
            <person name="Jette C.A."/>
            <person name="Kelsoe G."/>
            <person name="Louder M.K."/>
            <person name="Morris L."/>
            <person name="Kappes J."/>
            <person name="Wagh K."/>
            <person name="Kamanga G."/>
            <person name="Cohen M.S."/>
            <person name="Hraber P.T."/>
            <person name="Montefiori D.C."/>
            <person name="Trama A."/>
            <person name="Liao H.-X."/>
            <person name="Kepler T.B."/>
            <person name="Moody M.A."/>
            <person name="Gao F."/>
            <person name="Mascola J.R."/>
            <person name="Shaw G.M."/>
            <person name="Hahn B.H."/>
            <person name="Harrison S.C."/>
            <person name="Korber B."/>
            <person name="Haynes B.F."/>
        </authorList>
    </citation>
    <scope>NUCLEOTIDE SEQUENCE</scope>
    <source>
        <strain evidence="36">CH0848.3.d1621.4.04</strain>
    </source>
</reference>
<dbReference type="FunFam" id="2.170.40.20:FF:000003">
    <property type="entry name" value="Envelope glycoprotein gp160"/>
    <property type="match status" value="1"/>
</dbReference>
<evidence type="ECO:0000256" key="16">
    <source>
        <dbReference type="ARBA" id="ARBA00022729"/>
    </source>
</evidence>
<comment type="function">
    <text evidence="32">Surface protein gp120: Attaches the virus to the host lymphoid cell by binding to the primary receptor CD4. This interaction induces a structural rearrangement creating a high affinity binding site for a chemokine coreceptor like CXCR4 and/or CCR5. Acts as a ligand for CD209/DC-SIGN and CLEC4M/DC-SIGNR, which are respectively found on dendritic cells (DCs), and on endothelial cells of liver sinusoids and lymph node sinuses. These interactions allow capture of viral particles at mucosal surfaces by these cells and subsequent transmission to permissive cells. HIV subverts the migration properties of dendritic cells to gain access to CD4+ T-cells in lymph nodes. Virus transmission to permissive T-cells occurs either in trans (without DCs infection, through viral capture and transmission), or in cis (following DCs productive infection, through the usual CD4-gp120 interaction), thereby inducing a robust infection. In trans infection, bound virions remain infectious over days and it is proposed that they are not degraded, but protected in non-lysosomal acidic organelles within the DCs close to the cell membrane thus contributing to the viral infectious potential during DCs' migration from the periphery to the lymphoid tissues. On arrival at lymphoid tissues, intact virions recycle back to DCs' cell surface allowing virus transmission to CD4+ T-cells.</text>
</comment>
<organism evidence="36">
    <name type="scientific">Human immunodeficiency virus type 1</name>
    <name type="common">HIV-1</name>
    <dbReference type="NCBI Taxonomy" id="11676"/>
    <lineage>
        <taxon>Viruses</taxon>
        <taxon>Riboviria</taxon>
        <taxon>Pararnavirae</taxon>
        <taxon>Artverviricota</taxon>
        <taxon>Revtraviricetes</taxon>
        <taxon>Ortervirales</taxon>
        <taxon>Retroviridae</taxon>
        <taxon>Orthoretrovirinae</taxon>
        <taxon>Lentivirus</taxon>
        <taxon>Lentivirus humimdef1</taxon>
    </lineage>
</organism>
<evidence type="ECO:0000256" key="28">
    <source>
        <dbReference type="ARBA" id="ARBA00023180"/>
    </source>
</evidence>
<proteinExistence type="inferred from homology"/>
<evidence type="ECO:0000256" key="25">
    <source>
        <dbReference type="ARBA" id="ARBA00023136"/>
    </source>
</evidence>
<comment type="miscellaneous">
    <text evidence="32">HIV-1 lineages are divided in three main groups, M (for Major), O (for Outlier), and N (for New, or Non-M, Non-O). The vast majority of strains found worldwide belong to the group M. Group O seems to be endemic to and largely confined to Cameroon and neighboring countries in West Central Africa, where these viruses represent a small minority of HIV-1 strains. The group N is represented by a limited number of isolates from Cameroonian persons. The group M is further subdivided in 9 clades or subtypes (A to D, F to H, J and K).</text>
</comment>
<dbReference type="Gene3D" id="1.10.287.210">
    <property type="match status" value="1"/>
</dbReference>
<keyword evidence="22 32" id="KW-1133">Transmembrane helix</keyword>
<feature type="domain" description="Retroviral envelope protein GP41-like" evidence="35">
    <location>
        <begin position="532"/>
        <end position="722"/>
    </location>
</feature>
<comment type="similarity">
    <text evidence="32">Belongs to the HIV-1 env protein family.</text>
</comment>
<dbReference type="GO" id="GO:0005198">
    <property type="term" value="F:structural molecule activity"/>
    <property type="evidence" value="ECO:0007669"/>
    <property type="project" value="UniProtKB-UniRule"/>
</dbReference>
<comment type="domain">
    <text evidence="32">Some of the most genetically diverse regions of the viral genome are present in Env. They are called variable regions 1 through 5 (V1 through V5). Coreceptor usage of gp120 is determined mainly by the primary structure of the third variable region (V3) in the outer domain of gp120. The sequence of V3 determines which coreceptor, CCR5 and/or CXCR4 (corresponding to R5/macrophage, X4/T cell and R5X4/T cell and macrophage tropism), is used to trigger the fusion potential of the Env complex, and hence which cells the virus can infect. Binding to CCR5 involves a region adjacent in addition to V3.</text>
</comment>
<keyword evidence="24 32" id="KW-0175">Coiled coil</keyword>
<feature type="region of interest" description="MPER; binding to GalCer" evidence="32">
    <location>
        <begin position="664"/>
        <end position="685"/>
    </location>
</feature>
<evidence type="ECO:0000256" key="30">
    <source>
        <dbReference type="ARBA" id="ARBA00023288"/>
    </source>
</evidence>
<dbReference type="InterPro" id="IPR000328">
    <property type="entry name" value="GP41-like"/>
</dbReference>
<evidence type="ECO:0000256" key="2">
    <source>
        <dbReference type="ARBA" id="ARBA00004433"/>
    </source>
</evidence>
<evidence type="ECO:0000256" key="14">
    <source>
        <dbReference type="ARBA" id="ARBA00022692"/>
    </source>
</evidence>
<keyword evidence="9 32" id="KW-1032">Host cell membrane</keyword>
<dbReference type="InterPro" id="IPR000777">
    <property type="entry name" value="HIV1_Gp120"/>
</dbReference>
<feature type="chain" id="PRO_5023501077" description="Envelope glycoprotein gp160" evidence="32">
    <location>
        <begin position="32"/>
        <end position="865"/>
    </location>
</feature>
<comment type="domain">
    <text evidence="32">The YXXL motif is involved in determining the exact site of viral release at the surface of infected mononuclear cells and promotes endocytosis. YXXL and di-leucine endocytosis motifs interact directly or indirectly with the clathrin adapter complexes, opperate independently, and their activities are not additive.</text>
</comment>
<evidence type="ECO:0000256" key="6">
    <source>
        <dbReference type="ARBA" id="ARBA00004650"/>
    </source>
</evidence>
<comment type="domain">
    <text evidence="32">The CD4-binding region is targeted by the antibody b12.</text>
</comment>
<comment type="miscellaneous">
    <text evidence="32">Inhibitors targeting HIV-1 viral envelope proteins are used as antiretroviral drugs. Attachment of virions to the cell surface via non-specific interactions and CD4 binding can be blocked by inhibitors that include cyanovirin-N, cyclotriazadisulfonamide analogs, PRO 2000, TNX 355 and PRO 542. In addition, BMS 806 can block CD4-induced conformational changes. Env interactions with the coreceptor molecules can be targeted by CCR5 antagonists including SCH-D, maraviroc (UK 427857) and aplaviroc (GW 873140), and the CXCR4 antagonist AMD 070. Fusion of viral and cellular membranes can be inhibited by peptides such as enfuvirtide and tifuvirtide (T 1249). Resistance to inhibitors associated with mutations in Env are observed. Most of the time, single mutations confer only a modest reduction in drug susceptibility. Combination of several mutations is usually required to develop a high-level drug resistance.</text>
</comment>
<evidence type="ECO:0000256" key="1">
    <source>
        <dbReference type="ARBA" id="ARBA00004402"/>
    </source>
</evidence>
<keyword evidence="23 32" id="KW-1039">Host endosome</keyword>
<dbReference type="GO" id="GO:0039654">
    <property type="term" value="P:fusion of virus membrane with host endosome membrane"/>
    <property type="evidence" value="ECO:0007669"/>
    <property type="project" value="UniProtKB-UniRule"/>
</dbReference>
<evidence type="ECO:0000256" key="24">
    <source>
        <dbReference type="ARBA" id="ARBA00023054"/>
    </source>
</evidence>
<keyword evidence="20 32" id="KW-0261">Viral envelope protein</keyword>
<comment type="subcellular location">
    <molecule>Transmembrane protein gp41</molecule>
    <subcellularLocation>
        <location evidence="32">Virion membrane</location>
        <topology evidence="32">Single-pass type I membrane protein</topology>
    </subcellularLocation>
    <subcellularLocation>
        <location evidence="32">Host cell membrane</location>
        <topology evidence="32">Single-pass type I membrane protein</topology>
    </subcellularLocation>
    <subcellularLocation>
        <location evidence="32">Host endosome membrane</location>
        <topology evidence="32">Single-pass type I membrane protein</topology>
    </subcellularLocation>
    <text evidence="32">It is probably concentrated at the site of budding and incorporated into the virions possibly by contacts between the cytoplasmic tail of Env and the N-terminus of Gag.</text>
</comment>
<dbReference type="GO" id="GO:0019064">
    <property type="term" value="P:fusion of virus membrane with host plasma membrane"/>
    <property type="evidence" value="ECO:0007669"/>
    <property type="project" value="UniProtKB-UniRule"/>
</dbReference>
<gene>
    <name evidence="32 36" type="primary">env</name>
</gene>
<feature type="disulfide bond" evidence="32">
    <location>
        <begin position="53"/>
        <end position="73"/>
    </location>
</feature>
<keyword evidence="15 32" id="KW-0053">Apoptosis</keyword>
<keyword evidence="14 32" id="KW-0812">Transmembrane</keyword>
<comment type="domain">
    <text evidence="32">The membrane proximal external region (MPER) present in gp41 is a tryptophan-rich region recognized by the antibodies 2F5, Z13, and 4E10. MPER seems to play a role in fusion.</text>
</comment>
<feature type="topological domain" description="Cytoplasmic" evidence="32">
    <location>
        <begin position="708"/>
        <end position="865"/>
    </location>
</feature>
<dbReference type="GO" id="GO:0055036">
    <property type="term" value="C:virion membrane"/>
    <property type="evidence" value="ECO:0007669"/>
    <property type="project" value="UniProtKB-SubCell"/>
</dbReference>
<comment type="PTM">
    <text evidence="32">Specific enzymatic cleavages in vivo yield mature proteins. Envelope glycoproteins are synthesized as a inactive precursor that is heavily N-glycosylated and processed likely by host cell furin in the Golgi to yield the mature SU and TM proteins. The cleavage site between SU and TM requires the minimal sequence [KR]-X-[KR]-R. About 2 of the 9 disulfide bonds of gp41 are reduced by P4HB/PDI, following binding to CD4 receptor.</text>
</comment>
<evidence type="ECO:0000256" key="9">
    <source>
        <dbReference type="ARBA" id="ARBA00022511"/>
    </source>
</evidence>
<keyword evidence="25 32" id="KW-0472">Membrane</keyword>
<dbReference type="FunFam" id="1.10.287.210:FF:000001">
    <property type="entry name" value="Envelope glycoprotein gp160"/>
    <property type="match status" value="1"/>
</dbReference>
<evidence type="ECO:0000256" key="8">
    <source>
        <dbReference type="ARBA" id="ARBA00022510"/>
    </source>
</evidence>
<evidence type="ECO:0000259" key="35">
    <source>
        <dbReference type="Pfam" id="PF00517"/>
    </source>
</evidence>
<organismHost>
    <name type="scientific">Homo sapiens</name>
    <name type="common">Human</name>
    <dbReference type="NCBI Taxonomy" id="9606"/>
</organismHost>
<dbReference type="GO" id="GO:1903911">
    <property type="term" value="P:positive regulation of receptor clustering"/>
    <property type="evidence" value="ECO:0007669"/>
    <property type="project" value="UniProtKB-UniRule"/>
</dbReference>
<keyword evidence="18 32" id="KW-0946">Virion</keyword>
<evidence type="ECO:0000313" key="36">
    <source>
        <dbReference type="EMBL" id="ARM51365.1"/>
    </source>
</evidence>
<feature type="region of interest" description="Fusion peptide" evidence="32">
    <location>
        <begin position="514"/>
        <end position="534"/>
    </location>
</feature>
<keyword evidence="7 32" id="KW-1168">Fusion of virus membrane with host membrane</keyword>
<comment type="domain">
    <text evidence="32 33">The 17 amino acids long immunosuppressive region is present in many retroviral envelope proteins. Synthetic peptides derived from this relatively conserved sequence inhibit immune function in vitro and in vivo.</text>
</comment>
<comment type="caution">
    <text evidence="32">Lacks conserved residue(s) required for the propagation of feature annotation.</text>
</comment>
<evidence type="ECO:0000256" key="17">
    <source>
        <dbReference type="ARBA" id="ARBA00022804"/>
    </source>
</evidence>
<keyword evidence="8 32" id="KW-1170">Fusion of virus membrane with host endosomal membrane</keyword>
<evidence type="ECO:0000256" key="26">
    <source>
        <dbReference type="ARBA" id="ARBA00023139"/>
    </source>
</evidence>
<evidence type="ECO:0000256" key="32">
    <source>
        <dbReference type="HAMAP-Rule" id="MF_04083"/>
    </source>
</evidence>
<evidence type="ECO:0000256" key="23">
    <source>
        <dbReference type="ARBA" id="ARBA00023046"/>
    </source>
</evidence>
<evidence type="ECO:0000256" key="12">
    <source>
        <dbReference type="ARBA" id="ARBA00022595"/>
    </source>
</evidence>
<evidence type="ECO:0000256" key="11">
    <source>
        <dbReference type="ARBA" id="ARBA00022581"/>
    </source>
</evidence>
<comment type="subcellular location">
    <subcellularLocation>
        <location evidence="3">Host cell membrane</location>
        <topology evidence="3">Peripheral membrane protein</topology>
    </subcellularLocation>
    <subcellularLocation>
        <location evidence="1">Host cell membrane</location>
        <topology evidence="1">Single-pass type I membrane protein</topology>
    </subcellularLocation>
    <subcellularLocation>
        <location evidence="2">Host endosome membrane</location>
        <topology evidence="2">Peripheral membrane protein</topology>
    </subcellularLocation>
    <subcellularLocation>
        <location evidence="5">Host endosome membrane</location>
        <topology evidence="5">Single-pass type I membrane protein</topology>
    </subcellularLocation>
    <subcellularLocation>
        <location evidence="6">Virion membrane</location>
        <topology evidence="6">Peripheral membrane protein</topology>
    </subcellularLocation>
    <subcellularLocation>
        <location evidence="4">Virion membrane</location>
        <topology evidence="4">Single-pass type I membrane protein</topology>
    </subcellularLocation>
</comment>
<evidence type="ECO:0000256" key="10">
    <source>
        <dbReference type="ARBA" id="ARBA00022570"/>
    </source>
</evidence>
<dbReference type="FunFam" id="2.170.40.20:FF:000004">
    <property type="entry name" value="Envelope glycoprotein gp160"/>
    <property type="match status" value="1"/>
</dbReference>
<name>A0A1W6ISS5_HV1</name>
<feature type="site" description="Cleavage; by host furin" evidence="32">
    <location>
        <begin position="513"/>
        <end position="514"/>
    </location>
</feature>
<evidence type="ECO:0000256" key="5">
    <source>
        <dbReference type="ARBA" id="ARBA00004578"/>
    </source>
</evidence>
<evidence type="ECO:0000256" key="27">
    <source>
        <dbReference type="ARBA" id="ARBA00023157"/>
    </source>
</evidence>
<dbReference type="CDD" id="cd09909">
    <property type="entry name" value="HIV-1-like_HR1-HR2"/>
    <property type="match status" value="1"/>
</dbReference>
<dbReference type="GO" id="GO:0075512">
    <property type="term" value="P:clathrin-dependent endocytosis of virus by host cell"/>
    <property type="evidence" value="ECO:0007669"/>
    <property type="project" value="UniProtKB-UniRule"/>
</dbReference>
<evidence type="ECO:0000256" key="15">
    <source>
        <dbReference type="ARBA" id="ARBA00022703"/>
    </source>
</evidence>
<evidence type="ECO:0000256" key="3">
    <source>
        <dbReference type="ARBA" id="ARBA00004505"/>
    </source>
</evidence>
<keyword evidence="31 32" id="KW-1160">Virus entry into host cell</keyword>
<feature type="disulfide bond" evidence="32">
    <location>
        <begin position="223"/>
        <end position="252"/>
    </location>
</feature>
<dbReference type="SUPFAM" id="SSF58069">
    <property type="entry name" value="Virus ectodomain"/>
    <property type="match status" value="1"/>
</dbReference>
<keyword evidence="30 32" id="KW-0449">Lipoprotein</keyword>
<accession>A0A1W6ISS5</accession>
<keyword evidence="21 32" id="KW-1164">Virus endocytosis by host</keyword>
<comment type="function">
    <text evidence="32">Transmembrane protein gp41: Acts as a class I viral fusion protein. Under the current model, the protein has at least 3 conformational states: pre-fusion native state, pre-hairpin intermediate state, and post-fusion hairpin state. During fusion of viral and target intracellular membranes, the coiled coil regions (heptad repeats) assume a trimer-of-hairpins structure, positioning the fusion peptide in close proximity to the C-terminal region of the ectodomain. The formation of this structure appears to drive apposition and subsequent fusion of viral and target cell membranes. Complete fusion occurs in host cell endosomes and is dynamin-dependent, however some lipid transfer might occur at the plasma membrane. The virus undergoes clathrin-dependent internalization long before endosomal fusion, thus minimizing the surface exposure of conserved viral epitopes during fusion and reducing the efficacy of inhibitors targeting these epitopes. Membranes fusion leads to delivery of the nucleocapsid into the cytoplasm.</text>
</comment>
<comment type="PTM">
    <text evidence="32">Highly glycosylated by host. The high number of glycan on the protein is reffered to as 'glycan shield' because it contributes to hide protein sequence from adaptive immune system.</text>
</comment>
<evidence type="ECO:0000256" key="22">
    <source>
        <dbReference type="ARBA" id="ARBA00022989"/>
    </source>
</evidence>
<evidence type="ECO:0000256" key="4">
    <source>
        <dbReference type="ARBA" id="ARBA00004563"/>
    </source>
</evidence>
<dbReference type="Gene3D" id="1.20.5.490">
    <property type="entry name" value="Single helix bin"/>
    <property type="match status" value="1"/>
</dbReference>
<comment type="subunit">
    <text evidence="32">The mature envelope protein (Env) consists of a homotrimer of non-covalently associated gp120-gp41 heterodimers. The resulting complex protrudes from the virus surface as a spike. There seems to be as few as 10 spikes on the average virion. Surface protein gp120 interacts with host CD4, CCR5 and CXCR4. Gp120 also interacts with the C-type lectins CD209/DC-SIGN and CLEC4M/DC-SIGNR (collectively referred to as DC-SIGN(R)). Gp120 and gp41 interact with GalCer. Gp120 interacts with host ITGA4/ITGB7 complex; on CD4+ T-cells, this interaction results in rapid activation of integrin ITGAL/LFA-1, which facilitates efficient cell-to-cell spreading of HIV-1. Gp120 interacts with cell-associated heparan sulfate; this interaction increases virus infectivity on permissive cells and may be involved in infection of CD4- cells.</text>
</comment>